<evidence type="ECO:0000313" key="2">
    <source>
        <dbReference type="Proteomes" id="UP000516437"/>
    </source>
</evidence>
<dbReference type="OrthoDB" id="418757at2759"/>
<dbReference type="EMBL" id="RXIC02000025">
    <property type="protein sequence ID" value="KAB1208242.1"/>
    <property type="molecule type" value="Genomic_DNA"/>
</dbReference>
<dbReference type="Proteomes" id="UP000516437">
    <property type="component" value="Chromosome 7"/>
</dbReference>
<proteinExistence type="predicted"/>
<dbReference type="AlphaFoldDB" id="A0A6A1V5Z7"/>
<dbReference type="Pfam" id="PF14223">
    <property type="entry name" value="Retrotran_gag_2"/>
    <property type="match status" value="1"/>
</dbReference>
<reference evidence="1 2" key="1">
    <citation type="journal article" date="2019" name="Plant Biotechnol. J.">
        <title>The red bayberry genome and genetic basis of sex determination.</title>
        <authorList>
            <person name="Jia H.M."/>
            <person name="Jia H.J."/>
            <person name="Cai Q.L."/>
            <person name="Wang Y."/>
            <person name="Zhao H.B."/>
            <person name="Yang W.F."/>
            <person name="Wang G.Y."/>
            <person name="Li Y.H."/>
            <person name="Zhan D.L."/>
            <person name="Shen Y.T."/>
            <person name="Niu Q.F."/>
            <person name="Chang L."/>
            <person name="Qiu J."/>
            <person name="Zhao L."/>
            <person name="Xie H.B."/>
            <person name="Fu W.Y."/>
            <person name="Jin J."/>
            <person name="Li X.W."/>
            <person name="Jiao Y."/>
            <person name="Zhou C.C."/>
            <person name="Tu T."/>
            <person name="Chai C.Y."/>
            <person name="Gao J.L."/>
            <person name="Fan L.J."/>
            <person name="van de Weg E."/>
            <person name="Wang J.Y."/>
            <person name="Gao Z.S."/>
        </authorList>
    </citation>
    <scope>NUCLEOTIDE SEQUENCE [LARGE SCALE GENOMIC DNA]</scope>
    <source>
        <tissue evidence="1">Leaves</tissue>
    </source>
</reference>
<protein>
    <submittedName>
        <fullName evidence="1">Uncharacterized protein</fullName>
    </submittedName>
</protein>
<comment type="caution">
    <text evidence="1">The sequence shown here is derived from an EMBL/GenBank/DDBJ whole genome shotgun (WGS) entry which is preliminary data.</text>
</comment>
<organism evidence="1 2">
    <name type="scientific">Morella rubra</name>
    <name type="common">Chinese bayberry</name>
    <dbReference type="NCBI Taxonomy" id="262757"/>
    <lineage>
        <taxon>Eukaryota</taxon>
        <taxon>Viridiplantae</taxon>
        <taxon>Streptophyta</taxon>
        <taxon>Embryophyta</taxon>
        <taxon>Tracheophyta</taxon>
        <taxon>Spermatophyta</taxon>
        <taxon>Magnoliopsida</taxon>
        <taxon>eudicotyledons</taxon>
        <taxon>Gunneridae</taxon>
        <taxon>Pentapetalae</taxon>
        <taxon>rosids</taxon>
        <taxon>fabids</taxon>
        <taxon>Fagales</taxon>
        <taxon>Myricaceae</taxon>
        <taxon>Morella</taxon>
    </lineage>
</organism>
<accession>A0A6A1V5Z7</accession>
<gene>
    <name evidence="1" type="ORF">CJ030_MR7G027345</name>
</gene>
<sequence length="106" mass="12212">MEDLLNCKDLFDPIEDKGVKATTTQEKDWKNSNKKTIGQIRQWINHSVFHHVAQETDACTQWQKLENMYQSRTARNKALLMRHLVVRSAVSKIVRKIGAVKSGCES</sequence>
<evidence type="ECO:0000313" key="1">
    <source>
        <dbReference type="EMBL" id="KAB1208242.1"/>
    </source>
</evidence>
<name>A0A6A1V5Z7_9ROSI</name>
<keyword evidence="2" id="KW-1185">Reference proteome</keyword>